<reference evidence="1" key="2">
    <citation type="journal article" date="2015" name="Data Brief">
        <title>Shoot transcriptome of the giant reed, Arundo donax.</title>
        <authorList>
            <person name="Barrero R.A."/>
            <person name="Guerrero F.D."/>
            <person name="Moolhuijzen P."/>
            <person name="Goolsby J.A."/>
            <person name="Tidwell J."/>
            <person name="Bellgard S.E."/>
            <person name="Bellgard M.I."/>
        </authorList>
    </citation>
    <scope>NUCLEOTIDE SEQUENCE</scope>
    <source>
        <tissue evidence="1">Shoot tissue taken approximately 20 cm above the soil surface</tissue>
    </source>
</reference>
<proteinExistence type="predicted"/>
<protein>
    <submittedName>
        <fullName evidence="1">Uncharacterized protein</fullName>
    </submittedName>
</protein>
<sequence length="36" mass="4365">MSDCWKVFSSMMEHDEVSWKLELYDRGHGQFTSSYF</sequence>
<dbReference type="EMBL" id="GBRH01265815">
    <property type="protein sequence ID" value="JAD32080.1"/>
    <property type="molecule type" value="Transcribed_RNA"/>
</dbReference>
<dbReference type="AlphaFoldDB" id="A0A0A8Z5Q1"/>
<organism evidence="1">
    <name type="scientific">Arundo donax</name>
    <name type="common">Giant reed</name>
    <name type="synonym">Donax arundinaceus</name>
    <dbReference type="NCBI Taxonomy" id="35708"/>
    <lineage>
        <taxon>Eukaryota</taxon>
        <taxon>Viridiplantae</taxon>
        <taxon>Streptophyta</taxon>
        <taxon>Embryophyta</taxon>
        <taxon>Tracheophyta</taxon>
        <taxon>Spermatophyta</taxon>
        <taxon>Magnoliopsida</taxon>
        <taxon>Liliopsida</taxon>
        <taxon>Poales</taxon>
        <taxon>Poaceae</taxon>
        <taxon>PACMAD clade</taxon>
        <taxon>Arundinoideae</taxon>
        <taxon>Arundineae</taxon>
        <taxon>Arundo</taxon>
    </lineage>
</organism>
<reference evidence="1" key="1">
    <citation type="submission" date="2014-09" db="EMBL/GenBank/DDBJ databases">
        <authorList>
            <person name="Magalhaes I.L.F."/>
            <person name="Oliveira U."/>
            <person name="Santos F.R."/>
            <person name="Vidigal T.H.D.A."/>
            <person name="Brescovit A.D."/>
            <person name="Santos A.J."/>
        </authorList>
    </citation>
    <scope>NUCLEOTIDE SEQUENCE</scope>
    <source>
        <tissue evidence="1">Shoot tissue taken approximately 20 cm above the soil surface</tissue>
    </source>
</reference>
<evidence type="ECO:0000313" key="1">
    <source>
        <dbReference type="EMBL" id="JAD32080.1"/>
    </source>
</evidence>
<accession>A0A0A8Z5Q1</accession>
<name>A0A0A8Z5Q1_ARUDO</name>